<dbReference type="EMBL" id="LR899009">
    <property type="protein sequence ID" value="CAD7076659.1"/>
    <property type="molecule type" value="Genomic_DNA"/>
</dbReference>
<dbReference type="Pfam" id="PF07690">
    <property type="entry name" value="MFS_1"/>
    <property type="match status" value="1"/>
</dbReference>
<feature type="transmembrane region" description="Helical" evidence="13">
    <location>
        <begin position="344"/>
        <end position="364"/>
    </location>
</feature>
<keyword evidence="6 13" id="KW-1133">Transmembrane helix</keyword>
<dbReference type="InterPro" id="IPR036259">
    <property type="entry name" value="MFS_trans_sf"/>
</dbReference>
<dbReference type="PROSITE" id="PS50850">
    <property type="entry name" value="MFS"/>
    <property type="match status" value="1"/>
</dbReference>
<feature type="transmembrane region" description="Helical" evidence="13">
    <location>
        <begin position="41"/>
        <end position="65"/>
    </location>
</feature>
<name>A0A7R8U9L1_HERIL</name>
<evidence type="ECO:0000256" key="11">
    <source>
        <dbReference type="ARBA" id="ARBA00054632"/>
    </source>
</evidence>
<keyword evidence="7" id="KW-0915">Sodium</keyword>
<dbReference type="OMA" id="MATHCAS"/>
<evidence type="ECO:0000259" key="14">
    <source>
        <dbReference type="PROSITE" id="PS50850"/>
    </source>
</evidence>
<comment type="similarity">
    <text evidence="2">Belongs to the major facilitator superfamily. Sodium/anion cotransporter family.</text>
</comment>
<dbReference type="CDD" id="cd17318">
    <property type="entry name" value="MFS_SLC17"/>
    <property type="match status" value="1"/>
</dbReference>
<evidence type="ECO:0000256" key="10">
    <source>
        <dbReference type="ARBA" id="ARBA00023201"/>
    </source>
</evidence>
<dbReference type="InterPro" id="IPR020846">
    <property type="entry name" value="MFS_dom"/>
</dbReference>
<feature type="transmembrane region" description="Helical" evidence="13">
    <location>
        <begin position="201"/>
        <end position="223"/>
    </location>
</feature>
<feature type="transmembrane region" description="Helical" evidence="13">
    <location>
        <begin position="173"/>
        <end position="195"/>
    </location>
</feature>
<dbReference type="PANTHER" id="PTHR11662:SF280">
    <property type="entry name" value="FI21844P1-RELATED"/>
    <property type="match status" value="1"/>
</dbReference>
<feature type="transmembrane region" description="Helical" evidence="13">
    <location>
        <begin position="144"/>
        <end position="161"/>
    </location>
</feature>
<feature type="domain" description="Major facilitator superfamily (MFS) profile" evidence="14">
    <location>
        <begin position="42"/>
        <end position="463"/>
    </location>
</feature>
<feature type="transmembrane region" description="Helical" evidence="13">
    <location>
        <begin position="439"/>
        <end position="458"/>
    </location>
</feature>
<feature type="transmembrane region" description="Helical" evidence="13">
    <location>
        <begin position="401"/>
        <end position="427"/>
    </location>
</feature>
<dbReference type="FunFam" id="1.20.1250.20:FF:000144">
    <property type="entry name" value="Picot, isoform B"/>
    <property type="match status" value="1"/>
</dbReference>
<evidence type="ECO:0000256" key="4">
    <source>
        <dbReference type="ARBA" id="ARBA00022692"/>
    </source>
</evidence>
<feature type="transmembrane region" description="Helical" evidence="13">
    <location>
        <begin position="307"/>
        <end position="332"/>
    </location>
</feature>
<keyword evidence="9 13" id="KW-0472">Membrane</keyword>
<evidence type="ECO:0000313" key="16">
    <source>
        <dbReference type="Proteomes" id="UP000594454"/>
    </source>
</evidence>
<feature type="transmembrane region" description="Helical" evidence="13">
    <location>
        <begin position="85"/>
        <end position="105"/>
    </location>
</feature>
<protein>
    <recommendedName>
        <fullName evidence="12">Putative inorganic phosphate cotransporter</fullName>
    </recommendedName>
</protein>
<dbReference type="GO" id="GO:0015293">
    <property type="term" value="F:symporter activity"/>
    <property type="evidence" value="ECO:0007669"/>
    <property type="project" value="UniProtKB-KW"/>
</dbReference>
<proteinExistence type="inferred from homology"/>
<evidence type="ECO:0000256" key="9">
    <source>
        <dbReference type="ARBA" id="ARBA00023136"/>
    </source>
</evidence>
<evidence type="ECO:0000256" key="12">
    <source>
        <dbReference type="ARBA" id="ARBA00068450"/>
    </source>
</evidence>
<dbReference type="PANTHER" id="PTHR11662">
    <property type="entry name" value="SOLUTE CARRIER FAMILY 17"/>
    <property type="match status" value="1"/>
</dbReference>
<keyword evidence="8" id="KW-0406">Ion transport</keyword>
<evidence type="ECO:0000256" key="5">
    <source>
        <dbReference type="ARBA" id="ARBA00022847"/>
    </source>
</evidence>
<keyword evidence="10" id="KW-0739">Sodium transport</keyword>
<gene>
    <name evidence="15" type="ORF">HERILL_LOCUS59</name>
</gene>
<dbReference type="GO" id="GO:0016020">
    <property type="term" value="C:membrane"/>
    <property type="evidence" value="ECO:0007669"/>
    <property type="project" value="UniProtKB-SubCell"/>
</dbReference>
<dbReference type="Proteomes" id="UP000594454">
    <property type="component" value="Chromosome 1"/>
</dbReference>
<accession>A0A7R8U9L1</accession>
<dbReference type="InParanoid" id="A0A7R8U9L1"/>
<evidence type="ECO:0000256" key="6">
    <source>
        <dbReference type="ARBA" id="ARBA00022989"/>
    </source>
</evidence>
<feature type="transmembrane region" description="Helical" evidence="13">
    <location>
        <begin position="370"/>
        <end position="389"/>
    </location>
</feature>
<dbReference type="FunFam" id="1.20.1250.20:FF:000003">
    <property type="entry name" value="Solute carrier family 17 member 3"/>
    <property type="match status" value="1"/>
</dbReference>
<keyword evidence="4 13" id="KW-0812">Transmembrane</keyword>
<organism evidence="15 16">
    <name type="scientific">Hermetia illucens</name>
    <name type="common">Black soldier fly</name>
    <dbReference type="NCBI Taxonomy" id="343691"/>
    <lineage>
        <taxon>Eukaryota</taxon>
        <taxon>Metazoa</taxon>
        <taxon>Ecdysozoa</taxon>
        <taxon>Arthropoda</taxon>
        <taxon>Hexapoda</taxon>
        <taxon>Insecta</taxon>
        <taxon>Pterygota</taxon>
        <taxon>Neoptera</taxon>
        <taxon>Endopterygota</taxon>
        <taxon>Diptera</taxon>
        <taxon>Brachycera</taxon>
        <taxon>Stratiomyomorpha</taxon>
        <taxon>Stratiomyidae</taxon>
        <taxon>Hermetiinae</taxon>
        <taxon>Hermetia</taxon>
    </lineage>
</organism>
<evidence type="ECO:0000313" key="15">
    <source>
        <dbReference type="EMBL" id="CAD7076659.1"/>
    </source>
</evidence>
<dbReference type="Gene3D" id="1.20.1250.20">
    <property type="entry name" value="MFS general substrate transporter like domains"/>
    <property type="match status" value="2"/>
</dbReference>
<evidence type="ECO:0000256" key="3">
    <source>
        <dbReference type="ARBA" id="ARBA00022448"/>
    </source>
</evidence>
<dbReference type="OrthoDB" id="2985014at2759"/>
<dbReference type="GO" id="GO:0006814">
    <property type="term" value="P:sodium ion transport"/>
    <property type="evidence" value="ECO:0007669"/>
    <property type="project" value="UniProtKB-KW"/>
</dbReference>
<feature type="transmembrane region" description="Helical" evidence="13">
    <location>
        <begin position="112"/>
        <end position="132"/>
    </location>
</feature>
<evidence type="ECO:0000256" key="7">
    <source>
        <dbReference type="ARBA" id="ARBA00023053"/>
    </source>
</evidence>
<dbReference type="AlphaFoldDB" id="A0A7R8U9L1"/>
<dbReference type="GO" id="GO:0006820">
    <property type="term" value="P:monoatomic anion transport"/>
    <property type="evidence" value="ECO:0007669"/>
    <property type="project" value="TreeGrafter"/>
</dbReference>
<comment type="function">
    <text evidence="11">May be an inorganic phosphate cotransporter.</text>
</comment>
<sequence length="464" mass="51382">MVYTKNVFVIESKSAPDIKEPSETRKRFIDCSFGFRHVQCLLLFLCLTVAYTMRVNISVAIVTMTDNSENPDFEEFDWDGGVKSILLSSFIWGYTVTQIPAGPLARKFGPKMCLFVGMLISGLLNLLTPIAARGGWEFVCALRAIEGFFQGVFFSCVHALLAKWAPQEERARLGTFCYAGCQMGTVIMMGLSGVFTSSGLGWPGIFYFSGGIGIIWCAIWLWLGANSPAQCHRISSEEREMIEHSLALKEINGVQQEVSPLKTVVFSIPFLALILTHTASVFENWMLLTEIPAYLKGVMGMDMKTNALFSALPYLGMLIMSFVFVLINNFIVSRNYFSLGARRKTFNTISQWLPAIFLIALGYITQDNSAAAMIALILTVSLTSAKYLGFMVNHIDLSPTYAGILMGLANFIAQVVALLGPLIVGQIVIDNTDLEQWRIIFWITAAFLFVGNLAFVAFGKVHPI</sequence>
<keyword evidence="5" id="KW-0769">Symport</keyword>
<reference evidence="15 16" key="1">
    <citation type="submission" date="2020-11" db="EMBL/GenBank/DDBJ databases">
        <authorList>
            <person name="Wallbank WR R."/>
            <person name="Pardo Diaz C."/>
            <person name="Kozak K."/>
            <person name="Martin S."/>
            <person name="Jiggins C."/>
            <person name="Moest M."/>
            <person name="Warren A I."/>
            <person name="Generalovic N T."/>
            <person name="Byers J.R.P. K."/>
            <person name="Montejo-Kovacevich G."/>
            <person name="Yen C E."/>
        </authorList>
    </citation>
    <scope>NUCLEOTIDE SEQUENCE [LARGE SCALE GENOMIC DNA]</scope>
</reference>
<evidence type="ECO:0000256" key="2">
    <source>
        <dbReference type="ARBA" id="ARBA00008586"/>
    </source>
</evidence>
<feature type="transmembrane region" description="Helical" evidence="13">
    <location>
        <begin position="264"/>
        <end position="287"/>
    </location>
</feature>
<dbReference type="InterPro" id="IPR011701">
    <property type="entry name" value="MFS"/>
</dbReference>
<comment type="subcellular location">
    <subcellularLocation>
        <location evidence="1">Membrane</location>
        <topology evidence="1">Multi-pass membrane protein</topology>
    </subcellularLocation>
</comment>
<evidence type="ECO:0000256" key="8">
    <source>
        <dbReference type="ARBA" id="ARBA00023065"/>
    </source>
</evidence>
<keyword evidence="16" id="KW-1185">Reference proteome</keyword>
<keyword evidence="3" id="KW-0813">Transport</keyword>
<evidence type="ECO:0000256" key="13">
    <source>
        <dbReference type="SAM" id="Phobius"/>
    </source>
</evidence>
<evidence type="ECO:0000256" key="1">
    <source>
        <dbReference type="ARBA" id="ARBA00004141"/>
    </source>
</evidence>
<dbReference type="SUPFAM" id="SSF103473">
    <property type="entry name" value="MFS general substrate transporter"/>
    <property type="match status" value="1"/>
</dbReference>
<dbReference type="InterPro" id="IPR050382">
    <property type="entry name" value="MFS_Na/Anion_cotransporter"/>
</dbReference>